<accession>A0A0F9NRG4</accession>
<gene>
    <name evidence="1" type="ORF">LCGC14_1305800</name>
</gene>
<dbReference type="EMBL" id="LAZR01007662">
    <property type="protein sequence ID" value="KKM83802.1"/>
    <property type="molecule type" value="Genomic_DNA"/>
</dbReference>
<reference evidence="1" key="1">
    <citation type="journal article" date="2015" name="Nature">
        <title>Complex archaea that bridge the gap between prokaryotes and eukaryotes.</title>
        <authorList>
            <person name="Spang A."/>
            <person name="Saw J.H."/>
            <person name="Jorgensen S.L."/>
            <person name="Zaremba-Niedzwiedzka K."/>
            <person name="Martijn J."/>
            <person name="Lind A.E."/>
            <person name="van Eijk R."/>
            <person name="Schleper C."/>
            <person name="Guy L."/>
            <person name="Ettema T.J."/>
        </authorList>
    </citation>
    <scope>NUCLEOTIDE SEQUENCE</scope>
</reference>
<name>A0A0F9NRG4_9ZZZZ</name>
<organism evidence="1">
    <name type="scientific">marine sediment metagenome</name>
    <dbReference type="NCBI Taxonomy" id="412755"/>
    <lineage>
        <taxon>unclassified sequences</taxon>
        <taxon>metagenomes</taxon>
        <taxon>ecological metagenomes</taxon>
    </lineage>
</organism>
<evidence type="ECO:0000313" key="1">
    <source>
        <dbReference type="EMBL" id="KKM83802.1"/>
    </source>
</evidence>
<comment type="caution">
    <text evidence="1">The sequence shown here is derived from an EMBL/GenBank/DDBJ whole genome shotgun (WGS) entry which is preliminary data.</text>
</comment>
<protein>
    <submittedName>
        <fullName evidence="1">Uncharacterized protein</fullName>
    </submittedName>
</protein>
<sequence>MTRRRDSKFAFNEADLEPDRVIVSTVEHKGNLYIATQKGIYRLEDDKMVRLQLIDKGVENEQT</sequence>
<dbReference type="AlphaFoldDB" id="A0A0F9NRG4"/>
<proteinExistence type="predicted"/>